<dbReference type="InterPro" id="IPR011063">
    <property type="entry name" value="TilS/TtcA_N"/>
</dbReference>
<dbReference type="SMART" id="SM00977">
    <property type="entry name" value="TilS_C"/>
    <property type="match status" value="1"/>
</dbReference>
<dbReference type="RefSeq" id="WP_390200964.1">
    <property type="nucleotide sequence ID" value="NZ_JBHSDV010000008.1"/>
</dbReference>
<evidence type="ECO:0000256" key="6">
    <source>
        <dbReference type="ARBA" id="ARBA00022840"/>
    </source>
</evidence>
<dbReference type="Pfam" id="PF11734">
    <property type="entry name" value="TilS_C"/>
    <property type="match status" value="1"/>
</dbReference>
<dbReference type="HAMAP" id="MF_01161">
    <property type="entry name" value="tRNA_Ile_lys_synt"/>
    <property type="match status" value="1"/>
</dbReference>
<evidence type="ECO:0000256" key="7">
    <source>
        <dbReference type="ARBA" id="ARBA00048539"/>
    </source>
</evidence>
<keyword evidence="11" id="KW-1185">Reference proteome</keyword>
<dbReference type="Proteomes" id="UP001595880">
    <property type="component" value="Unassembled WGS sequence"/>
</dbReference>
<dbReference type="PANTHER" id="PTHR43033:SF1">
    <property type="entry name" value="TRNA(ILE)-LYSIDINE SYNTHASE-RELATED"/>
    <property type="match status" value="1"/>
</dbReference>
<dbReference type="EC" id="6.3.4.19" evidence="8"/>
<evidence type="ECO:0000256" key="8">
    <source>
        <dbReference type="HAMAP-Rule" id="MF_01161"/>
    </source>
</evidence>
<dbReference type="InterPro" id="IPR012094">
    <property type="entry name" value="tRNA_Ile_lys_synt"/>
</dbReference>
<gene>
    <name evidence="8 10" type="primary">tilS</name>
    <name evidence="10" type="ORF">ACFOZ1_16225</name>
</gene>
<dbReference type="CDD" id="cd01992">
    <property type="entry name" value="TilS_N"/>
    <property type="match status" value="1"/>
</dbReference>
<evidence type="ECO:0000256" key="3">
    <source>
        <dbReference type="ARBA" id="ARBA00022598"/>
    </source>
</evidence>
<comment type="domain">
    <text evidence="8">The N-terminal region contains the highly conserved SGGXDS motif, predicted to be a P-loop motif involved in ATP binding.</text>
</comment>
<keyword evidence="4 8" id="KW-0819">tRNA processing</keyword>
<dbReference type="InterPro" id="IPR012795">
    <property type="entry name" value="tRNA_Ile_lys_synt_N"/>
</dbReference>
<keyword evidence="5 8" id="KW-0547">Nucleotide-binding</keyword>
<dbReference type="Gene3D" id="3.40.50.620">
    <property type="entry name" value="HUPs"/>
    <property type="match status" value="1"/>
</dbReference>
<evidence type="ECO:0000313" key="10">
    <source>
        <dbReference type="EMBL" id="MFC4389326.1"/>
    </source>
</evidence>
<feature type="domain" description="Lysidine-tRNA(Ile) synthetase C-terminal" evidence="9">
    <location>
        <begin position="372"/>
        <end position="446"/>
    </location>
</feature>
<evidence type="ECO:0000256" key="1">
    <source>
        <dbReference type="ARBA" id="ARBA00004496"/>
    </source>
</evidence>
<keyword evidence="3 8" id="KW-0436">Ligase</keyword>
<dbReference type="GO" id="GO:0032267">
    <property type="term" value="F:tRNA(Ile)-lysidine synthase activity"/>
    <property type="evidence" value="ECO:0007669"/>
    <property type="project" value="UniProtKB-EC"/>
</dbReference>
<dbReference type="InterPro" id="IPR015262">
    <property type="entry name" value="tRNA_Ile_lys_synt_subst-bd"/>
</dbReference>
<protein>
    <recommendedName>
        <fullName evidence="8">tRNA(Ile)-lysidine synthase</fullName>
        <ecNumber evidence="8">6.3.4.19</ecNumber>
    </recommendedName>
    <alternativeName>
        <fullName evidence="8">tRNA(Ile)-2-lysyl-cytidine synthase</fullName>
    </alternativeName>
    <alternativeName>
        <fullName evidence="8">tRNA(Ile)-lysidine synthetase</fullName>
    </alternativeName>
</protein>
<evidence type="ECO:0000256" key="4">
    <source>
        <dbReference type="ARBA" id="ARBA00022694"/>
    </source>
</evidence>
<dbReference type="Pfam" id="PF09179">
    <property type="entry name" value="TilS"/>
    <property type="match status" value="1"/>
</dbReference>
<name>A0ABV8W084_9BACI</name>
<feature type="binding site" evidence="8">
    <location>
        <begin position="12"/>
        <end position="17"/>
    </location>
    <ligand>
        <name>ATP</name>
        <dbReference type="ChEBI" id="CHEBI:30616"/>
    </ligand>
</feature>
<evidence type="ECO:0000256" key="2">
    <source>
        <dbReference type="ARBA" id="ARBA00022490"/>
    </source>
</evidence>
<comment type="subcellular location">
    <subcellularLocation>
        <location evidence="1 8">Cytoplasm</location>
    </subcellularLocation>
</comment>
<evidence type="ECO:0000256" key="5">
    <source>
        <dbReference type="ARBA" id="ARBA00022741"/>
    </source>
</evidence>
<dbReference type="Pfam" id="PF01171">
    <property type="entry name" value="ATP_bind_3"/>
    <property type="match status" value="1"/>
</dbReference>
<proteinExistence type="inferred from homology"/>
<reference evidence="11" key="1">
    <citation type="journal article" date="2019" name="Int. J. Syst. Evol. Microbiol.">
        <title>The Global Catalogue of Microorganisms (GCM) 10K type strain sequencing project: providing services to taxonomists for standard genome sequencing and annotation.</title>
        <authorList>
            <consortium name="The Broad Institute Genomics Platform"/>
            <consortium name="The Broad Institute Genome Sequencing Center for Infectious Disease"/>
            <person name="Wu L."/>
            <person name="Ma J."/>
        </authorList>
    </citation>
    <scope>NUCLEOTIDE SEQUENCE [LARGE SCALE GENOMIC DNA]</scope>
    <source>
        <strain evidence="11">KACC 14058</strain>
    </source>
</reference>
<dbReference type="SUPFAM" id="SSF56037">
    <property type="entry name" value="PheT/TilS domain"/>
    <property type="match status" value="1"/>
</dbReference>
<dbReference type="NCBIfam" id="TIGR02432">
    <property type="entry name" value="lysidine_TilS_N"/>
    <property type="match status" value="1"/>
</dbReference>
<dbReference type="SUPFAM" id="SSF82829">
    <property type="entry name" value="MesJ substrate recognition domain-like"/>
    <property type="match status" value="1"/>
</dbReference>
<comment type="function">
    <text evidence="8">Ligates lysine onto the cytidine present at position 34 of the AUA codon-specific tRNA(Ile) that contains the anticodon CAU, in an ATP-dependent manner. Cytidine is converted to lysidine, thus changing the amino acid specificity of the tRNA from methionine to isoleucine.</text>
</comment>
<dbReference type="NCBIfam" id="TIGR02433">
    <property type="entry name" value="lysidine_TilS_C"/>
    <property type="match status" value="1"/>
</dbReference>
<dbReference type="Gene3D" id="3.30.465.60">
    <property type="match status" value="1"/>
</dbReference>
<dbReference type="SUPFAM" id="SSF52402">
    <property type="entry name" value="Adenine nucleotide alpha hydrolases-like"/>
    <property type="match status" value="1"/>
</dbReference>
<comment type="similarity">
    <text evidence="8">Belongs to the tRNA(Ile)-lysidine synthase family.</text>
</comment>
<accession>A0ABV8W084</accession>
<organism evidence="10 11">
    <name type="scientific">Gracilibacillus marinus</name>
    <dbReference type="NCBI Taxonomy" id="630535"/>
    <lineage>
        <taxon>Bacteria</taxon>
        <taxon>Bacillati</taxon>
        <taxon>Bacillota</taxon>
        <taxon>Bacilli</taxon>
        <taxon>Bacillales</taxon>
        <taxon>Bacillaceae</taxon>
        <taxon>Gracilibacillus</taxon>
    </lineage>
</organism>
<evidence type="ECO:0000313" key="11">
    <source>
        <dbReference type="Proteomes" id="UP001595880"/>
    </source>
</evidence>
<dbReference type="InterPro" id="IPR014729">
    <property type="entry name" value="Rossmann-like_a/b/a_fold"/>
</dbReference>
<comment type="catalytic activity">
    <reaction evidence="7 8">
        <text>cytidine(34) in tRNA(Ile2) + L-lysine + ATP = lysidine(34) in tRNA(Ile2) + AMP + diphosphate + H(+)</text>
        <dbReference type="Rhea" id="RHEA:43744"/>
        <dbReference type="Rhea" id="RHEA-COMP:10625"/>
        <dbReference type="Rhea" id="RHEA-COMP:10670"/>
        <dbReference type="ChEBI" id="CHEBI:15378"/>
        <dbReference type="ChEBI" id="CHEBI:30616"/>
        <dbReference type="ChEBI" id="CHEBI:32551"/>
        <dbReference type="ChEBI" id="CHEBI:33019"/>
        <dbReference type="ChEBI" id="CHEBI:82748"/>
        <dbReference type="ChEBI" id="CHEBI:83665"/>
        <dbReference type="ChEBI" id="CHEBI:456215"/>
        <dbReference type="EC" id="6.3.4.19"/>
    </reaction>
</comment>
<dbReference type="InterPro" id="IPR012796">
    <property type="entry name" value="Lysidine-tRNA-synth_C"/>
</dbReference>
<sequence length="450" mass="52234">MHDHANVLVGVSGGADSLALLYFLNQLKSIYNLQLTAMSVDHMLRGEESKEDVDHVLELCEEWEIPFISQSVDVKKAKQSNHEGTQINARKLRYEAFEQVMLERSIDYLALGHHGDDQIETFLMRAVQHTNPSLLTAIPVKRPFSVGQIIRPFLITTKKEIYQYCQTNQIRYREDPSNQSDTYTRNYYRIHVTPMLKQKNPTVHRTIQHLTERLTEDEAYLMEEANEMFQKVVTKETDKKILKFNIPSFITYPIALQRRVLHLILNYLYQEVPDSVSFQHEEDFLQLIKQKKANVTIDFPQALQITRSYEEITFHFKEDKANELREKVLDIHIPGETLLHNGASIRASYSIGSLQEGKNNIILPLDPTLFPLRVRTRQDGDRMRVRGLGGTKKIKDIFIDEKIPLPMRNIWPLVVTNDDTILWIVGLKKAAIDLNKSAMNCLLLEYMETK</sequence>
<keyword evidence="2 8" id="KW-0963">Cytoplasm</keyword>
<comment type="caution">
    <text evidence="10">The sequence shown here is derived from an EMBL/GenBank/DDBJ whole genome shotgun (WGS) entry which is preliminary data.</text>
</comment>
<keyword evidence="6 8" id="KW-0067">ATP-binding</keyword>
<dbReference type="EMBL" id="JBHSDV010000008">
    <property type="protein sequence ID" value="MFC4389326.1"/>
    <property type="molecule type" value="Genomic_DNA"/>
</dbReference>
<evidence type="ECO:0000259" key="9">
    <source>
        <dbReference type="SMART" id="SM00977"/>
    </source>
</evidence>
<dbReference type="PANTHER" id="PTHR43033">
    <property type="entry name" value="TRNA(ILE)-LYSIDINE SYNTHASE-RELATED"/>
    <property type="match status" value="1"/>
</dbReference>